<keyword evidence="2" id="KW-0808">Transferase</keyword>
<dbReference type="InterPro" id="IPR044855">
    <property type="entry name" value="CoA-Trfase_III_dom3_sf"/>
</dbReference>
<dbReference type="Proteomes" id="UP000006701">
    <property type="component" value="Unassembled WGS sequence"/>
</dbReference>
<organism evidence="3 4">
    <name type="scientific">Aspergillus clavatus (strain ATCC 1007 / CBS 513.65 / DSM 816 / NCTC 3887 / NRRL 1 / QM 1276 / 107)</name>
    <dbReference type="NCBI Taxonomy" id="344612"/>
    <lineage>
        <taxon>Eukaryota</taxon>
        <taxon>Fungi</taxon>
        <taxon>Dikarya</taxon>
        <taxon>Ascomycota</taxon>
        <taxon>Pezizomycotina</taxon>
        <taxon>Eurotiomycetes</taxon>
        <taxon>Eurotiomycetidae</taxon>
        <taxon>Eurotiales</taxon>
        <taxon>Aspergillaceae</taxon>
        <taxon>Aspergillus</taxon>
        <taxon>Aspergillus subgen. Fumigati</taxon>
    </lineage>
</organism>
<dbReference type="SUPFAM" id="SSF89796">
    <property type="entry name" value="CoA-transferase family III (CaiB/BaiF)"/>
    <property type="match status" value="1"/>
</dbReference>
<name>A1CDY6_ASPCL</name>
<evidence type="ECO:0000256" key="2">
    <source>
        <dbReference type="ARBA" id="ARBA00022679"/>
    </source>
</evidence>
<dbReference type="HOGENOM" id="CLU_1214492_0_0_1"/>
<dbReference type="GeneID" id="4705462"/>
<keyword evidence="4" id="KW-1185">Reference proteome</keyword>
<dbReference type="OrthoDB" id="5863171at2759"/>
<dbReference type="AlphaFoldDB" id="A1CDY6"/>
<evidence type="ECO:0008006" key="5">
    <source>
        <dbReference type="Google" id="ProtNLM"/>
    </source>
</evidence>
<dbReference type="Pfam" id="PF02515">
    <property type="entry name" value="CoA_transf_3"/>
    <property type="match status" value="1"/>
</dbReference>
<dbReference type="InterPro" id="IPR023606">
    <property type="entry name" value="CoA-Trfase_III_dom_1_sf"/>
</dbReference>
<sequence length="228" mass="25298">MALSRRLVWALSRHWSTICRIYSTTRTNPNLNNSDNNSTKKGPLSGVTVVGLEQAIAAPFCTRQLADLGARVIKIERPGVGDICAESYAYSSILAALFEREKDPARRGWSIDISMLECMVEWMGFLLYYAFEGQGGPKPAGASHAAIYPCGPFEAKQGIVMLGIQNEQEWANFCKIVLEESGLTIDECFCNNTLRPKIRVALKEIICGKLAQYSAEEVLKKFGYGWNC</sequence>
<dbReference type="EMBL" id="DS027051">
    <property type="protein sequence ID" value="EAW12063.1"/>
    <property type="molecule type" value="Genomic_DNA"/>
</dbReference>
<dbReference type="Gene3D" id="3.40.50.10540">
    <property type="entry name" value="Crotonobetainyl-coa:carnitine coa-transferase, domain 1"/>
    <property type="match status" value="2"/>
</dbReference>
<evidence type="ECO:0000256" key="1">
    <source>
        <dbReference type="ARBA" id="ARBA00008383"/>
    </source>
</evidence>
<dbReference type="InterPro" id="IPR003673">
    <property type="entry name" value="CoA-Trfase_fam_III"/>
</dbReference>
<dbReference type="STRING" id="344612.A1CDY6"/>
<gene>
    <name evidence="3" type="ORF">ACLA_008230</name>
</gene>
<dbReference type="GO" id="GO:0008410">
    <property type="term" value="F:CoA-transferase activity"/>
    <property type="evidence" value="ECO:0007669"/>
    <property type="project" value="TreeGrafter"/>
</dbReference>
<evidence type="ECO:0000313" key="3">
    <source>
        <dbReference type="EMBL" id="EAW12063.1"/>
    </source>
</evidence>
<evidence type="ECO:0000313" key="4">
    <source>
        <dbReference type="Proteomes" id="UP000006701"/>
    </source>
</evidence>
<protein>
    <recommendedName>
        <fullName evidence="5">Alpha methylacyl-CoA racemase</fullName>
    </recommendedName>
</protein>
<reference evidence="3 4" key="1">
    <citation type="journal article" date="2008" name="PLoS Genet.">
        <title>Genomic islands in the pathogenic filamentous fungus Aspergillus fumigatus.</title>
        <authorList>
            <person name="Fedorova N.D."/>
            <person name="Khaldi N."/>
            <person name="Joardar V.S."/>
            <person name="Maiti R."/>
            <person name="Amedeo P."/>
            <person name="Anderson M.J."/>
            <person name="Crabtree J."/>
            <person name="Silva J.C."/>
            <person name="Badger J.H."/>
            <person name="Albarraq A."/>
            <person name="Angiuoli S."/>
            <person name="Bussey H."/>
            <person name="Bowyer P."/>
            <person name="Cotty P.J."/>
            <person name="Dyer P.S."/>
            <person name="Egan A."/>
            <person name="Galens K."/>
            <person name="Fraser-Liggett C.M."/>
            <person name="Haas B.J."/>
            <person name="Inman J.M."/>
            <person name="Kent R."/>
            <person name="Lemieux S."/>
            <person name="Malavazi I."/>
            <person name="Orvis J."/>
            <person name="Roemer T."/>
            <person name="Ronning C.M."/>
            <person name="Sundaram J.P."/>
            <person name="Sutton G."/>
            <person name="Turner G."/>
            <person name="Venter J.C."/>
            <person name="White O.R."/>
            <person name="Whitty B.R."/>
            <person name="Youngman P."/>
            <person name="Wolfe K.H."/>
            <person name="Goldman G.H."/>
            <person name="Wortman J.R."/>
            <person name="Jiang B."/>
            <person name="Denning D.W."/>
            <person name="Nierman W.C."/>
        </authorList>
    </citation>
    <scope>NUCLEOTIDE SEQUENCE [LARGE SCALE GENOMIC DNA]</scope>
    <source>
        <strain evidence="4">ATCC 1007 / CBS 513.65 / DSM 816 / NCTC 3887 / NRRL 1</strain>
    </source>
</reference>
<dbReference type="InterPro" id="IPR050483">
    <property type="entry name" value="CoA-transferase_III_domain"/>
</dbReference>
<accession>A1CDY6</accession>
<dbReference type="PANTHER" id="PTHR48207:SF3">
    <property type="entry name" value="SUCCINATE--HYDROXYMETHYLGLUTARATE COA-TRANSFERASE"/>
    <property type="match status" value="1"/>
</dbReference>
<dbReference type="PANTHER" id="PTHR48207">
    <property type="entry name" value="SUCCINATE--HYDROXYMETHYLGLUTARATE COA-TRANSFERASE"/>
    <property type="match status" value="1"/>
</dbReference>
<proteinExistence type="inferred from homology"/>
<dbReference type="KEGG" id="act:ACLA_008230"/>
<dbReference type="Gene3D" id="3.30.1540.10">
    <property type="entry name" value="formyl-coa transferase, domain 3"/>
    <property type="match status" value="1"/>
</dbReference>
<dbReference type="eggNOG" id="KOG3957">
    <property type="taxonomic scope" value="Eukaryota"/>
</dbReference>
<comment type="similarity">
    <text evidence="1">Belongs to the CoA-transferase III family.</text>
</comment>
<dbReference type="VEuPathDB" id="FungiDB:ACLA_008230"/>
<dbReference type="RefSeq" id="XP_001273489.1">
    <property type="nucleotide sequence ID" value="XM_001273488.1"/>
</dbReference>